<feature type="transmembrane region" description="Helical" evidence="2">
    <location>
        <begin position="82"/>
        <end position="100"/>
    </location>
</feature>
<feature type="region of interest" description="Disordered" evidence="1">
    <location>
        <begin position="497"/>
        <end position="525"/>
    </location>
</feature>
<keyword evidence="2" id="KW-0472">Membrane</keyword>
<name>A0A915DTQ3_9BILA</name>
<dbReference type="GO" id="GO:0005249">
    <property type="term" value="F:voltage-gated potassium channel activity"/>
    <property type="evidence" value="ECO:0007669"/>
    <property type="project" value="InterPro"/>
</dbReference>
<reference evidence="5" key="1">
    <citation type="submission" date="2022-11" db="UniProtKB">
        <authorList>
            <consortium name="WormBaseParasite"/>
        </authorList>
    </citation>
    <scope>IDENTIFICATION</scope>
</reference>
<feature type="transmembrane region" description="Helical" evidence="2">
    <location>
        <begin position="12"/>
        <end position="32"/>
    </location>
</feature>
<dbReference type="GO" id="GO:0008076">
    <property type="term" value="C:voltage-gated potassium channel complex"/>
    <property type="evidence" value="ECO:0007669"/>
    <property type="project" value="TreeGrafter"/>
</dbReference>
<dbReference type="Pfam" id="PF07885">
    <property type="entry name" value="Ion_trans_2"/>
    <property type="match status" value="1"/>
</dbReference>
<accession>A0A915DTQ3</accession>
<keyword evidence="2" id="KW-0812">Transmembrane</keyword>
<feature type="domain" description="Potassium channel" evidence="3">
    <location>
        <begin position="130"/>
        <end position="180"/>
    </location>
</feature>
<keyword evidence="2" id="KW-1133">Transmembrane helix</keyword>
<dbReference type="PANTHER" id="PTHR47735">
    <property type="entry name" value="POTASSIUM VOLTAGE-GATED CHANNEL SUBFAMILY KQT MEMBER 4"/>
    <property type="match status" value="1"/>
</dbReference>
<dbReference type="Gene3D" id="1.10.287.70">
    <property type="match status" value="1"/>
</dbReference>
<evidence type="ECO:0000259" key="3">
    <source>
        <dbReference type="Pfam" id="PF07885"/>
    </source>
</evidence>
<feature type="region of interest" description="Disordered" evidence="1">
    <location>
        <begin position="440"/>
        <end position="461"/>
    </location>
</feature>
<dbReference type="SUPFAM" id="SSF81324">
    <property type="entry name" value="Voltage-gated potassium channels"/>
    <property type="match status" value="1"/>
</dbReference>
<dbReference type="Proteomes" id="UP000887574">
    <property type="component" value="Unplaced"/>
</dbReference>
<feature type="compositionally biased region" description="Polar residues" evidence="1">
    <location>
        <begin position="446"/>
        <end position="461"/>
    </location>
</feature>
<dbReference type="AlphaFoldDB" id="A0A915DTQ3"/>
<evidence type="ECO:0000256" key="1">
    <source>
        <dbReference type="SAM" id="MobiDB-lite"/>
    </source>
</evidence>
<dbReference type="PANTHER" id="PTHR47735:SF9">
    <property type="entry name" value="POTASSIUM VOLTAGE-GATED CHANNEL SUBFAMILY KQT MEMBER 4-LIKE ISOFORM X1"/>
    <property type="match status" value="1"/>
</dbReference>
<dbReference type="InterPro" id="IPR013099">
    <property type="entry name" value="K_chnl_dom"/>
</dbReference>
<protein>
    <submittedName>
        <fullName evidence="5">Potassium channel domain-containing protein</fullName>
    </submittedName>
</protein>
<evidence type="ECO:0000313" key="5">
    <source>
        <dbReference type="WBParaSite" id="jg22838"/>
    </source>
</evidence>
<dbReference type="WBParaSite" id="jg22838">
    <property type="protein sequence ID" value="jg22838"/>
    <property type="gene ID" value="jg22838"/>
</dbReference>
<organism evidence="4 5">
    <name type="scientific">Ditylenchus dipsaci</name>
    <dbReference type="NCBI Taxonomy" id="166011"/>
    <lineage>
        <taxon>Eukaryota</taxon>
        <taxon>Metazoa</taxon>
        <taxon>Ecdysozoa</taxon>
        <taxon>Nematoda</taxon>
        <taxon>Chromadorea</taxon>
        <taxon>Rhabditida</taxon>
        <taxon>Tylenchina</taxon>
        <taxon>Tylenchomorpha</taxon>
        <taxon>Sphaerularioidea</taxon>
        <taxon>Anguinidae</taxon>
        <taxon>Anguininae</taxon>
        <taxon>Ditylenchus</taxon>
    </lineage>
</organism>
<evidence type="ECO:0000313" key="4">
    <source>
        <dbReference type="Proteomes" id="UP000887574"/>
    </source>
</evidence>
<proteinExistence type="predicted"/>
<keyword evidence="4" id="KW-1185">Reference proteome</keyword>
<evidence type="ECO:0000256" key="2">
    <source>
        <dbReference type="SAM" id="Phobius"/>
    </source>
</evidence>
<dbReference type="InterPro" id="IPR003937">
    <property type="entry name" value="K_chnl_volt-dep_KCNQ"/>
</dbReference>
<sequence length="525" mass="60008">MSDLDEQVLDFIHYMEIFLAIYFLLEFLSRLWSVGADGKYQGVIDDNLEAYQKYGAAKQVCYSAHILYLTPPLNSRFELISAYYTTFMVFLTMSVLVYNIETTPPSSTPPIYSHFPVFNGSQTTESPATFANFGESFWFSIVSVLTIGYGDIVPKQWQSKVVVCLLSYVGLSMFSAASGKYCAKLQQVEERIRKTRVMLKIANERRLKKRSVRLTKVLKRQMSVQEFRNAEAANPESEVTKSLIKAATHVIITDKIAEEHRPPSPLLQTHRSPSPTTSLRKMLLNPELSPSASIKRASFESVRRSSALPFSRNNVFMESFRRSSDFGENDMTTSDTTSTISLDLSDDEKLLDYYYDQPYRSHSDSQNSQDNSNFDESLMGHYRCILRMIYFFLFITNVKRFKRARKPYEMLDAEAELCEMEHQNSQKFKELELRLEATIGGKPTGSALQPPQPQEHNSASIQQRLQISESKLQEVEQKAEFIEHLAGLILKNMQQKDFSKAQPDLEATKHPGSMLPPGIPRHKEC</sequence>